<accession>A0A0W7X8C4</accession>
<protein>
    <submittedName>
        <fullName evidence="2">Uncharacterized protein</fullName>
    </submittedName>
</protein>
<dbReference type="EMBL" id="LOCL01000028">
    <property type="protein sequence ID" value="KUF19222.1"/>
    <property type="molecule type" value="Genomic_DNA"/>
</dbReference>
<feature type="transmembrane region" description="Helical" evidence="1">
    <location>
        <begin position="20"/>
        <end position="39"/>
    </location>
</feature>
<dbReference type="AlphaFoldDB" id="A0A0W7X8C4"/>
<evidence type="ECO:0000256" key="1">
    <source>
        <dbReference type="SAM" id="Phobius"/>
    </source>
</evidence>
<keyword evidence="1" id="KW-1133">Transmembrane helix</keyword>
<dbReference type="Proteomes" id="UP000054804">
    <property type="component" value="Unassembled WGS sequence"/>
</dbReference>
<sequence>MIEQSVAASVTGGGAGQDEMAGLVLLINTVLGGLGTLYVTTKSAAITFTSAFLVLLIIVVVLVLKRRNGRESSPDRRDDRSGG</sequence>
<evidence type="ECO:0000313" key="2">
    <source>
        <dbReference type="EMBL" id="KUF19222.1"/>
    </source>
</evidence>
<reference evidence="2 3" key="1">
    <citation type="submission" date="2015-12" db="EMBL/GenBank/DDBJ databases">
        <title>Draft genome sequence of Streptomyces silvensis ATCC 53525, a producer of novel hormone antagonists.</title>
        <authorList>
            <person name="Johnston C.W."/>
            <person name="Li Y."/>
            <person name="Magarvey N.A."/>
        </authorList>
    </citation>
    <scope>NUCLEOTIDE SEQUENCE [LARGE SCALE GENOMIC DNA]</scope>
    <source>
        <strain evidence="2 3">ATCC 53525</strain>
    </source>
</reference>
<comment type="caution">
    <text evidence="2">The sequence shown here is derived from an EMBL/GenBank/DDBJ whole genome shotgun (WGS) entry which is preliminary data.</text>
</comment>
<keyword evidence="1" id="KW-0472">Membrane</keyword>
<evidence type="ECO:0000313" key="3">
    <source>
        <dbReference type="Proteomes" id="UP000054804"/>
    </source>
</evidence>
<feature type="transmembrane region" description="Helical" evidence="1">
    <location>
        <begin position="45"/>
        <end position="64"/>
    </location>
</feature>
<keyword evidence="3" id="KW-1185">Reference proteome</keyword>
<organism evidence="2 3">
    <name type="scientific">Streptomyces silvensis</name>
    <dbReference type="NCBI Taxonomy" id="1765722"/>
    <lineage>
        <taxon>Bacteria</taxon>
        <taxon>Bacillati</taxon>
        <taxon>Actinomycetota</taxon>
        <taxon>Actinomycetes</taxon>
        <taxon>Kitasatosporales</taxon>
        <taxon>Streptomycetaceae</taxon>
        <taxon>Streptomyces</taxon>
    </lineage>
</organism>
<gene>
    <name evidence="2" type="ORF">AT728_22035</name>
</gene>
<name>A0A0W7X8C4_9ACTN</name>
<keyword evidence="1" id="KW-0812">Transmembrane</keyword>
<proteinExistence type="predicted"/>